<dbReference type="PIRSF" id="PIRSF030771">
    <property type="entry name" value="UCP030771"/>
    <property type="match status" value="1"/>
</dbReference>
<reference evidence="1" key="1">
    <citation type="submission" date="2020-10" db="EMBL/GenBank/DDBJ databases">
        <authorList>
            <person name="Gilroy R."/>
        </authorList>
    </citation>
    <scope>NUCLEOTIDE SEQUENCE</scope>
    <source>
        <strain evidence="1">USAMLcec3-3695</strain>
    </source>
</reference>
<name>A0A9D1SE18_9FIRM</name>
<proteinExistence type="predicted"/>
<dbReference type="Pfam" id="PF09956">
    <property type="entry name" value="Phage_cement_2"/>
    <property type="match status" value="1"/>
</dbReference>
<organism evidence="1 2">
    <name type="scientific">Candidatus Ornithomonoglobus merdipullorum</name>
    <dbReference type="NCBI Taxonomy" id="2840895"/>
    <lineage>
        <taxon>Bacteria</taxon>
        <taxon>Bacillati</taxon>
        <taxon>Bacillota</taxon>
        <taxon>Clostridia</taxon>
        <taxon>Candidatus Ornithomonoglobus</taxon>
    </lineage>
</organism>
<accession>A0A9D1SE18</accession>
<evidence type="ECO:0000313" key="1">
    <source>
        <dbReference type="EMBL" id="HIU56197.1"/>
    </source>
</evidence>
<dbReference type="AlphaFoldDB" id="A0A9D1SE18"/>
<gene>
    <name evidence="1" type="ORF">IAA61_00120</name>
</gene>
<comment type="caution">
    <text evidence="1">The sequence shown here is derived from an EMBL/GenBank/DDBJ whole genome shotgun (WGS) entry which is preliminary data.</text>
</comment>
<dbReference type="EMBL" id="DVNB01000002">
    <property type="protein sequence ID" value="HIU56197.1"/>
    <property type="molecule type" value="Genomic_DNA"/>
</dbReference>
<reference evidence="1" key="2">
    <citation type="journal article" date="2021" name="PeerJ">
        <title>Extensive microbial diversity within the chicken gut microbiome revealed by metagenomics and culture.</title>
        <authorList>
            <person name="Gilroy R."/>
            <person name="Ravi A."/>
            <person name="Getino M."/>
            <person name="Pursley I."/>
            <person name="Horton D.L."/>
            <person name="Alikhan N.F."/>
            <person name="Baker D."/>
            <person name="Gharbi K."/>
            <person name="Hall N."/>
            <person name="Watson M."/>
            <person name="Adriaenssens E.M."/>
            <person name="Foster-Nyarko E."/>
            <person name="Jarju S."/>
            <person name="Secka A."/>
            <person name="Antonio M."/>
            <person name="Oren A."/>
            <person name="Chaudhuri R.R."/>
            <person name="La Ragione R."/>
            <person name="Hildebrand F."/>
            <person name="Pallen M.J."/>
        </authorList>
    </citation>
    <scope>NUCLEOTIDE SEQUENCE</scope>
    <source>
        <strain evidence="1">USAMLcec3-3695</strain>
    </source>
</reference>
<dbReference type="Proteomes" id="UP000824109">
    <property type="component" value="Unassembled WGS sequence"/>
</dbReference>
<sequence length="109" mass="10989">MTAEYIQEGNNLDYINETETAIAAGTLVVMGEICGIAACTIQPGETGVITTTGVWSLPKDDAAITAGAKVYYDDDAGEVTATASSNTFIGIAAAAAAAGDTAAAVRLNR</sequence>
<evidence type="ECO:0000313" key="2">
    <source>
        <dbReference type="Proteomes" id="UP000824109"/>
    </source>
</evidence>
<dbReference type="InterPro" id="IPR011231">
    <property type="entry name" value="Phage_VT1-Sakai_H0018"/>
</dbReference>
<protein>
    <submittedName>
        <fullName evidence="1">DUF2190 family protein</fullName>
    </submittedName>
</protein>